<evidence type="ECO:0000259" key="7">
    <source>
        <dbReference type="PROSITE" id="PS50932"/>
    </source>
</evidence>
<dbReference type="Pfam" id="PF14659">
    <property type="entry name" value="Phage_int_SAM_3"/>
    <property type="match status" value="1"/>
</dbReference>
<accession>A0ABN0WVC1</accession>
<keyword evidence="10" id="KW-1185">Reference proteome</keyword>
<keyword evidence="2" id="KW-0229">DNA integration</keyword>
<dbReference type="InterPro" id="IPR013762">
    <property type="entry name" value="Integrase-like_cat_sf"/>
</dbReference>
<organism evidence="9 10">
    <name type="scientific">Actinoallomurus spadix</name>
    <dbReference type="NCBI Taxonomy" id="79912"/>
    <lineage>
        <taxon>Bacteria</taxon>
        <taxon>Bacillati</taxon>
        <taxon>Actinomycetota</taxon>
        <taxon>Actinomycetes</taxon>
        <taxon>Streptosporangiales</taxon>
        <taxon>Thermomonosporaceae</taxon>
        <taxon>Actinoallomurus</taxon>
    </lineage>
</organism>
<evidence type="ECO:0000256" key="2">
    <source>
        <dbReference type="ARBA" id="ARBA00022908"/>
    </source>
</evidence>
<dbReference type="Gene3D" id="1.10.260.40">
    <property type="entry name" value="lambda repressor-like DNA-binding domains"/>
    <property type="match status" value="1"/>
</dbReference>
<dbReference type="Proteomes" id="UP001501822">
    <property type="component" value="Unassembled WGS sequence"/>
</dbReference>
<dbReference type="Gene3D" id="1.10.443.10">
    <property type="entry name" value="Intergrase catalytic core"/>
    <property type="match status" value="1"/>
</dbReference>
<dbReference type="InterPro" id="IPR010998">
    <property type="entry name" value="Integrase_recombinase_N"/>
</dbReference>
<reference evidence="9 10" key="1">
    <citation type="journal article" date="2019" name="Int. J. Syst. Evol. Microbiol.">
        <title>The Global Catalogue of Microorganisms (GCM) 10K type strain sequencing project: providing services to taxonomists for standard genome sequencing and annotation.</title>
        <authorList>
            <consortium name="The Broad Institute Genomics Platform"/>
            <consortium name="The Broad Institute Genome Sequencing Center for Infectious Disease"/>
            <person name="Wu L."/>
            <person name="Ma J."/>
        </authorList>
    </citation>
    <scope>NUCLEOTIDE SEQUENCE [LARGE SCALE GENOMIC DNA]</scope>
    <source>
        <strain evidence="9 10">JCM 3146</strain>
    </source>
</reference>
<name>A0ABN0WVC1_9ACTN</name>
<dbReference type="CDD" id="cd01392">
    <property type="entry name" value="HTH_LacI"/>
    <property type="match status" value="1"/>
</dbReference>
<gene>
    <name evidence="9" type="ORF">GCM10010151_41730</name>
</gene>
<evidence type="ECO:0000313" key="9">
    <source>
        <dbReference type="EMBL" id="GAA0347692.1"/>
    </source>
</evidence>
<evidence type="ECO:0000256" key="4">
    <source>
        <dbReference type="ARBA" id="ARBA00023172"/>
    </source>
</evidence>
<evidence type="ECO:0000256" key="1">
    <source>
        <dbReference type="ARBA" id="ARBA00008857"/>
    </source>
</evidence>
<dbReference type="RefSeq" id="WP_406567560.1">
    <property type="nucleotide sequence ID" value="NZ_BAAABM010000037.1"/>
</dbReference>
<feature type="compositionally biased region" description="Basic and acidic residues" evidence="6">
    <location>
        <begin position="43"/>
        <end position="61"/>
    </location>
</feature>
<dbReference type="PROSITE" id="PS51900">
    <property type="entry name" value="CB"/>
    <property type="match status" value="1"/>
</dbReference>
<dbReference type="InterPro" id="IPR011010">
    <property type="entry name" value="DNA_brk_join_enz"/>
</dbReference>
<dbReference type="InterPro" id="IPR044068">
    <property type="entry name" value="CB"/>
</dbReference>
<dbReference type="PANTHER" id="PTHR30629">
    <property type="entry name" value="PROPHAGE INTEGRASE"/>
    <property type="match status" value="1"/>
</dbReference>
<evidence type="ECO:0000256" key="3">
    <source>
        <dbReference type="ARBA" id="ARBA00023125"/>
    </source>
</evidence>
<dbReference type="InterPro" id="IPR000843">
    <property type="entry name" value="HTH_LacI"/>
</dbReference>
<dbReference type="PANTHER" id="PTHR30629:SF2">
    <property type="entry name" value="PROPHAGE INTEGRASE INTS-RELATED"/>
    <property type="match status" value="1"/>
</dbReference>
<dbReference type="InterPro" id="IPR050808">
    <property type="entry name" value="Phage_Integrase"/>
</dbReference>
<feature type="region of interest" description="Disordered" evidence="6">
    <location>
        <begin position="518"/>
        <end position="547"/>
    </location>
</feature>
<dbReference type="Pfam" id="PF00356">
    <property type="entry name" value="LacI"/>
    <property type="match status" value="1"/>
</dbReference>
<dbReference type="SMART" id="SM00354">
    <property type="entry name" value="HTH_LACI"/>
    <property type="match status" value="1"/>
</dbReference>
<comment type="similarity">
    <text evidence="1">Belongs to the 'phage' integrase family.</text>
</comment>
<dbReference type="InterPro" id="IPR010982">
    <property type="entry name" value="Lambda_DNA-bd_dom_sf"/>
</dbReference>
<dbReference type="EMBL" id="BAAABM010000037">
    <property type="protein sequence ID" value="GAA0347692.1"/>
    <property type="molecule type" value="Genomic_DNA"/>
</dbReference>
<dbReference type="PROSITE" id="PS50932">
    <property type="entry name" value="HTH_LACI_2"/>
    <property type="match status" value="1"/>
</dbReference>
<dbReference type="SUPFAM" id="SSF56349">
    <property type="entry name" value="DNA breaking-rejoining enzymes"/>
    <property type="match status" value="2"/>
</dbReference>
<feature type="region of interest" description="Disordered" evidence="6">
    <location>
        <begin position="40"/>
        <end position="61"/>
    </location>
</feature>
<dbReference type="InterPro" id="IPR004107">
    <property type="entry name" value="Integrase_SAM-like_N"/>
</dbReference>
<protein>
    <recommendedName>
        <fullName evidence="11">LacI family transcriptional regulator</fullName>
    </recommendedName>
</protein>
<dbReference type="Gene3D" id="1.10.150.130">
    <property type="match status" value="1"/>
</dbReference>
<evidence type="ECO:0000259" key="8">
    <source>
        <dbReference type="PROSITE" id="PS51900"/>
    </source>
</evidence>
<feature type="domain" description="Core-binding (CB)" evidence="8">
    <location>
        <begin position="69"/>
        <end position="149"/>
    </location>
</feature>
<dbReference type="SUPFAM" id="SSF47413">
    <property type="entry name" value="lambda repressor-like DNA-binding domains"/>
    <property type="match status" value="1"/>
</dbReference>
<comment type="caution">
    <text evidence="9">The sequence shown here is derived from an EMBL/GenBank/DDBJ whole genome shotgun (WGS) entry which is preliminary data.</text>
</comment>
<keyword evidence="3 5" id="KW-0238">DNA-binding</keyword>
<evidence type="ECO:0000256" key="5">
    <source>
        <dbReference type="PROSITE-ProRule" id="PRU01248"/>
    </source>
</evidence>
<proteinExistence type="inferred from homology"/>
<keyword evidence="4" id="KW-0233">DNA recombination</keyword>
<sequence length="547" mass="60798">MGYAEKRGSGANTYYLARFSDGGGKWPTLKDDQGRAVRFKRKREAEKAAGDEEAKVRGGRYHDPARGRLTFGAWVGYWHAAQDLAPTTMQNVQRRIETHLLPAFGESALADILPSDVDAWEREEREAGYKESSIRTWRTLLHTIMADAADGHQVDRILGTANRQGLIEYNPVTQRRGRGRRAGRSAHRTAEKVITNPLGALLLAERAAILSGRDDEFVMVTTKYYTGLRWAELTGLQTQYFRLSTIRVESELVELDNGTFVACPPKDDSYRDVDLPRFLSDLISAHLTRTAPTKCACHGSAYVFRGRGRERSAVKIGAVAERAGVSVGTVSNVLNRPERVADATRARVEEAIAALGFAGRSAPTAAPALHWRRSGFETWIFRPAADGWFPKRSAGAARPVPLKAEPWPGVPVRGRAAQERAEMSWTPIARGLTPHGLRHSHKSLMVQLRTPEVLSHERLGHILGGIGGVYSHVTPEMREELRDALTQQWEAALDARLELSPHSPVAVLEEILQARRRHKKVGRPEDRPTEFPQEGVVLLRSRPRKGA</sequence>
<evidence type="ECO:0000313" key="10">
    <source>
        <dbReference type="Proteomes" id="UP001501822"/>
    </source>
</evidence>
<feature type="domain" description="HTH lacI-type" evidence="7">
    <location>
        <begin position="314"/>
        <end position="357"/>
    </location>
</feature>
<evidence type="ECO:0000256" key="6">
    <source>
        <dbReference type="SAM" id="MobiDB-lite"/>
    </source>
</evidence>
<evidence type="ECO:0008006" key="11">
    <source>
        <dbReference type="Google" id="ProtNLM"/>
    </source>
</evidence>